<gene>
    <name evidence="6" type="ORF">E8A74_45505</name>
</gene>
<sequence length="425" mass="46597">MPRSDPNGPAVIVDPYSSGALFAPAFKAAGVPVVAVVSSPAPPAVYAASYRPEHFQTILTASEDLEPLVERLRALGPRCVLPGCESGVELADALAPLVVPDVANDPEKASARRHKGDMAAAVARAGLPILRQLCTSDADEAEAWLRRSSLAGRDLVIKPPKSASTDGVTRVPRGEGWRDVFDSMLGRPNRLGIVNDRLLVQEYVTGTEYVVDTFSYEGNHTVTDVCRYHKVDNGPYMAVYERMEWLSPKTPGIERLIGYTRGVLDAVGIRFGAAHVELMLTREGPRLIEIGARPHGGGQPRFCRVATGDSQVDRTVRYFARLGHVREGFGLQTHVLVVFLIVRRPGIVRNVEVFGEVESLVSHHFSAIRFRNGDCLEPTRDLFGSLDLGFVVLAHADRSQVHADYHKIRDIERRLWLDDSKGAQA</sequence>
<dbReference type="PANTHER" id="PTHR43585:SF2">
    <property type="entry name" value="ATP-GRASP ENZYME FSQD"/>
    <property type="match status" value="1"/>
</dbReference>
<dbReference type="RefSeq" id="WP_136935438.1">
    <property type="nucleotide sequence ID" value="NZ_SSMQ01000087.1"/>
</dbReference>
<keyword evidence="7" id="KW-1185">Reference proteome</keyword>
<evidence type="ECO:0000313" key="7">
    <source>
        <dbReference type="Proteomes" id="UP000309215"/>
    </source>
</evidence>
<dbReference type="GO" id="GO:0005524">
    <property type="term" value="F:ATP binding"/>
    <property type="evidence" value="ECO:0007669"/>
    <property type="project" value="UniProtKB-UniRule"/>
</dbReference>
<evidence type="ECO:0000313" key="6">
    <source>
        <dbReference type="EMBL" id="TKC96438.1"/>
    </source>
</evidence>
<dbReference type="Gene3D" id="3.30.470.20">
    <property type="entry name" value="ATP-grasp fold, B domain"/>
    <property type="match status" value="1"/>
</dbReference>
<protein>
    <submittedName>
        <fullName evidence="6">ATP-grasp domain-containing protein</fullName>
    </submittedName>
</protein>
<dbReference type="Proteomes" id="UP000309215">
    <property type="component" value="Unassembled WGS sequence"/>
</dbReference>
<dbReference type="InterPro" id="IPR011761">
    <property type="entry name" value="ATP-grasp"/>
</dbReference>
<keyword evidence="1" id="KW-0436">Ligase</keyword>
<dbReference type="AlphaFoldDB" id="A0A4V6WQI4"/>
<proteinExistence type="predicted"/>
<dbReference type="OrthoDB" id="9782855at2"/>
<dbReference type="InterPro" id="IPR052032">
    <property type="entry name" value="ATP-dep_AA_Ligase"/>
</dbReference>
<evidence type="ECO:0000259" key="5">
    <source>
        <dbReference type="PROSITE" id="PS50975"/>
    </source>
</evidence>
<reference evidence="6 7" key="1">
    <citation type="submission" date="2019-04" db="EMBL/GenBank/DDBJ databases">
        <authorList>
            <person name="Li Y."/>
            <person name="Wang J."/>
        </authorList>
    </citation>
    <scope>NUCLEOTIDE SEQUENCE [LARGE SCALE GENOMIC DNA]</scope>
    <source>
        <strain evidence="6 7">DSM 14668</strain>
    </source>
</reference>
<evidence type="ECO:0000256" key="3">
    <source>
        <dbReference type="ARBA" id="ARBA00022840"/>
    </source>
</evidence>
<keyword evidence="2 4" id="KW-0547">Nucleotide-binding</keyword>
<accession>A0A4V6WQI4</accession>
<dbReference type="GO" id="GO:0016874">
    <property type="term" value="F:ligase activity"/>
    <property type="evidence" value="ECO:0007669"/>
    <property type="project" value="UniProtKB-KW"/>
</dbReference>
<keyword evidence="3 4" id="KW-0067">ATP-binding</keyword>
<dbReference type="SUPFAM" id="SSF56059">
    <property type="entry name" value="Glutathione synthetase ATP-binding domain-like"/>
    <property type="match status" value="1"/>
</dbReference>
<dbReference type="Pfam" id="PF13535">
    <property type="entry name" value="ATP-grasp_4"/>
    <property type="match status" value="1"/>
</dbReference>
<evidence type="ECO:0000256" key="4">
    <source>
        <dbReference type="PROSITE-ProRule" id="PRU00409"/>
    </source>
</evidence>
<organism evidence="6 7">
    <name type="scientific">Polyangium fumosum</name>
    <dbReference type="NCBI Taxonomy" id="889272"/>
    <lineage>
        <taxon>Bacteria</taxon>
        <taxon>Pseudomonadati</taxon>
        <taxon>Myxococcota</taxon>
        <taxon>Polyangia</taxon>
        <taxon>Polyangiales</taxon>
        <taxon>Polyangiaceae</taxon>
        <taxon>Polyangium</taxon>
    </lineage>
</organism>
<evidence type="ECO:0000256" key="2">
    <source>
        <dbReference type="ARBA" id="ARBA00022741"/>
    </source>
</evidence>
<feature type="domain" description="ATP-grasp" evidence="5">
    <location>
        <begin position="119"/>
        <end position="320"/>
    </location>
</feature>
<dbReference type="EMBL" id="SSMQ01000087">
    <property type="protein sequence ID" value="TKC96438.1"/>
    <property type="molecule type" value="Genomic_DNA"/>
</dbReference>
<dbReference type="PANTHER" id="PTHR43585">
    <property type="entry name" value="FUMIPYRROLE BIOSYNTHESIS PROTEIN C"/>
    <property type="match status" value="1"/>
</dbReference>
<dbReference type="GO" id="GO:0046872">
    <property type="term" value="F:metal ion binding"/>
    <property type="evidence" value="ECO:0007669"/>
    <property type="project" value="InterPro"/>
</dbReference>
<evidence type="ECO:0000256" key="1">
    <source>
        <dbReference type="ARBA" id="ARBA00022598"/>
    </source>
</evidence>
<name>A0A4V6WQI4_9BACT</name>
<dbReference type="PROSITE" id="PS50975">
    <property type="entry name" value="ATP_GRASP"/>
    <property type="match status" value="1"/>
</dbReference>
<comment type="caution">
    <text evidence="6">The sequence shown here is derived from an EMBL/GenBank/DDBJ whole genome shotgun (WGS) entry which is preliminary data.</text>
</comment>
<dbReference type="NCBIfam" id="NF005543">
    <property type="entry name" value="PRK07206.1"/>
    <property type="match status" value="1"/>
</dbReference>